<feature type="signal peptide" evidence="2">
    <location>
        <begin position="1"/>
        <end position="19"/>
    </location>
</feature>
<evidence type="ECO:0008006" key="5">
    <source>
        <dbReference type="Google" id="ProtNLM"/>
    </source>
</evidence>
<evidence type="ECO:0000256" key="2">
    <source>
        <dbReference type="SAM" id="SignalP"/>
    </source>
</evidence>
<dbReference type="RefSeq" id="WP_183660791.1">
    <property type="nucleotide sequence ID" value="NZ_JACHXN010000001.1"/>
</dbReference>
<dbReference type="EMBL" id="JACHXN010000001">
    <property type="protein sequence ID" value="MBB3143838.1"/>
    <property type="molecule type" value="Genomic_DNA"/>
</dbReference>
<dbReference type="Proteomes" id="UP000554520">
    <property type="component" value="Unassembled WGS sequence"/>
</dbReference>
<feature type="region of interest" description="Disordered" evidence="1">
    <location>
        <begin position="478"/>
        <end position="538"/>
    </location>
</feature>
<feature type="chain" id="PRO_5032916290" description="DUF2125 domain-containing protein" evidence="2">
    <location>
        <begin position="20"/>
        <end position="538"/>
    </location>
</feature>
<comment type="caution">
    <text evidence="3">The sequence shown here is derived from an EMBL/GenBank/DDBJ whole genome shotgun (WGS) entry which is preliminary data.</text>
</comment>
<accession>A0A839TZX0</accession>
<protein>
    <recommendedName>
        <fullName evidence="5">DUF2125 domain-containing protein</fullName>
    </recommendedName>
</protein>
<evidence type="ECO:0000256" key="1">
    <source>
        <dbReference type="SAM" id="MobiDB-lite"/>
    </source>
</evidence>
<proteinExistence type="predicted"/>
<sequence>MRKLFLISCLLVATTPVHAQAVDVSGAKALTELLSNYLGKKAIEKNIVSVVPDGDSYRITFSTAKLIETLPKQDYFKGDFGEYSLLIKPVADGSWNVSSTAIPGGSVEVTTPEGREAVQWSVDNANINGTFDPKIGAFSNASFSYGAVKMNTTSPTQDVEASVNSAKGEVLGMAAPSGGVNFSSNHSATNFLETVTVKSPPSGDVATAAQPMKIVLSGGQIGANAEGKGLRNLEFLELWKFFIAHVDETTLKDQEQADLKAKFLAALPFWDKLSGAYQFSDLNVETPIGPFAAKTMSQQIDFDGISKSGGYHYALRTNGLRYPALPIPAWSVPFLPTDVEFVFGTEGLDLDTVVRAAVADMDLNRAKPFSGEFEANTAAAFMAKPPKMVINRSFVRTTDTELSVEGEVSFTALKPESHTIWEMSNFDAVVSRLTTASEQEPEIKNYIVFAKLAKDFGTLLPNGHIQWIVDQKSDGSVSVNGNPVKGPDPVVDPATDGAGVTAPDDDTTTMPDDPTQDDNVIVPDDEEDNSDPAPPAPQ</sequence>
<organism evidence="3 4">
    <name type="scientific">Phyllobacterium trifolii</name>
    <dbReference type="NCBI Taxonomy" id="300193"/>
    <lineage>
        <taxon>Bacteria</taxon>
        <taxon>Pseudomonadati</taxon>
        <taxon>Pseudomonadota</taxon>
        <taxon>Alphaproteobacteria</taxon>
        <taxon>Hyphomicrobiales</taxon>
        <taxon>Phyllobacteriaceae</taxon>
        <taxon>Phyllobacterium</taxon>
    </lineage>
</organism>
<keyword evidence="4" id="KW-1185">Reference proteome</keyword>
<dbReference type="AlphaFoldDB" id="A0A839TZX0"/>
<gene>
    <name evidence="3" type="ORF">FHS21_000221</name>
</gene>
<name>A0A839TZX0_9HYPH</name>
<keyword evidence="2" id="KW-0732">Signal</keyword>
<evidence type="ECO:0000313" key="3">
    <source>
        <dbReference type="EMBL" id="MBB3143838.1"/>
    </source>
</evidence>
<reference evidence="3 4" key="1">
    <citation type="submission" date="2020-08" db="EMBL/GenBank/DDBJ databases">
        <title>Genomic Encyclopedia of Type Strains, Phase III (KMG-III): the genomes of soil and plant-associated and newly described type strains.</title>
        <authorList>
            <person name="Whitman W."/>
        </authorList>
    </citation>
    <scope>NUCLEOTIDE SEQUENCE [LARGE SCALE GENOMIC DNA]</scope>
    <source>
        <strain evidence="3 4">CECT 7015</strain>
    </source>
</reference>
<evidence type="ECO:0000313" key="4">
    <source>
        <dbReference type="Proteomes" id="UP000554520"/>
    </source>
</evidence>